<evidence type="ECO:0000256" key="1">
    <source>
        <dbReference type="SAM" id="Coils"/>
    </source>
</evidence>
<name>A0A3M8DZL1_9BACL</name>
<proteinExistence type="predicted"/>
<reference evidence="2 3" key="1">
    <citation type="submission" date="2018-10" db="EMBL/GenBank/DDBJ databases">
        <title>Phylogenomics of Brevibacillus.</title>
        <authorList>
            <person name="Dunlap C."/>
        </authorList>
    </citation>
    <scope>NUCLEOTIDE SEQUENCE [LARGE SCALE GENOMIC DNA]</scope>
    <source>
        <strain evidence="2 3">JCM 15716</strain>
    </source>
</reference>
<evidence type="ECO:0000313" key="3">
    <source>
        <dbReference type="Proteomes" id="UP000271031"/>
    </source>
</evidence>
<comment type="caution">
    <text evidence="2">The sequence shown here is derived from an EMBL/GenBank/DDBJ whole genome shotgun (WGS) entry which is preliminary data.</text>
</comment>
<keyword evidence="1" id="KW-0175">Coiled coil</keyword>
<dbReference type="OrthoDB" id="2066200at2"/>
<gene>
    <name evidence="2" type="ORF">EDM56_01635</name>
</gene>
<feature type="coiled-coil region" evidence="1">
    <location>
        <begin position="67"/>
        <end position="101"/>
    </location>
</feature>
<sequence length="149" mass="16717">MSIFDKLKQGVNDAGQKAKAAVEQNRIKAQIQASQKQIEEKQTFIGGIVYRQYEHEHDSTSSLPPAVETACQEIAQLQVEIKELDRKLKELNNEKDCTCGKVVPLDTKFCPFCGHPFAKLPEIIEVTLRESPSSETSEIVKAEVENKET</sequence>
<keyword evidence="3" id="KW-1185">Reference proteome</keyword>
<dbReference type="Proteomes" id="UP000271031">
    <property type="component" value="Unassembled WGS sequence"/>
</dbReference>
<organism evidence="2 3">
    <name type="scientific">Brevibacillus fluminis</name>
    <dbReference type="NCBI Taxonomy" id="511487"/>
    <lineage>
        <taxon>Bacteria</taxon>
        <taxon>Bacillati</taxon>
        <taxon>Bacillota</taxon>
        <taxon>Bacilli</taxon>
        <taxon>Bacillales</taxon>
        <taxon>Paenibacillaceae</taxon>
        <taxon>Brevibacillus</taxon>
    </lineage>
</organism>
<dbReference type="EMBL" id="RHHQ01000003">
    <property type="protein sequence ID" value="RNB92427.1"/>
    <property type="molecule type" value="Genomic_DNA"/>
</dbReference>
<dbReference type="RefSeq" id="WP_122916132.1">
    <property type="nucleotide sequence ID" value="NZ_RHHQ01000003.1"/>
</dbReference>
<protein>
    <submittedName>
        <fullName evidence="2">Zinc ribbon domain-containing protein</fullName>
    </submittedName>
</protein>
<accession>A0A3M8DZL1</accession>
<evidence type="ECO:0000313" key="2">
    <source>
        <dbReference type="EMBL" id="RNB92427.1"/>
    </source>
</evidence>
<dbReference type="AlphaFoldDB" id="A0A3M8DZL1"/>